<dbReference type="RefSeq" id="WP_342302761.1">
    <property type="nucleotide sequence ID" value="NZ_JBCEWA010000003.1"/>
</dbReference>
<reference evidence="2 3" key="1">
    <citation type="submission" date="2024-04" db="EMBL/GenBank/DDBJ databases">
        <authorList>
            <person name="Wu Y.S."/>
            <person name="Zhang L."/>
        </authorList>
    </citation>
    <scope>NUCLEOTIDE SEQUENCE [LARGE SCALE GENOMIC DNA]</scope>
    <source>
        <strain evidence="2 3">KG-01</strain>
    </source>
</reference>
<sequence>MVGTIDLCKNCGVAAGISALSFHKTKINSKEKLPTQEHFGNTIGTLQNKGGTSSTYLTSGLNKYKTALKFKDTPYIMGNVSQFSKPEDKIASRITSTLSSNSTAPILLTRTYKLNKKYTKNYRHYVTVSGYKTKDKKVRLIDPNHHTEFTGGKAYWTDLGSKTKNGVTKSVYNADVEGNNAVMIW</sequence>
<protein>
    <submittedName>
        <fullName evidence="2">C39 family peptidase</fullName>
    </submittedName>
</protein>
<evidence type="ECO:0000313" key="2">
    <source>
        <dbReference type="EMBL" id="MEL5987862.1"/>
    </source>
</evidence>
<dbReference type="Pfam" id="PF13529">
    <property type="entry name" value="Peptidase_C39_2"/>
    <property type="match status" value="1"/>
</dbReference>
<name>A0ABU9LLY3_9BACL</name>
<evidence type="ECO:0000259" key="1">
    <source>
        <dbReference type="Pfam" id="PF13529"/>
    </source>
</evidence>
<keyword evidence="3" id="KW-1185">Reference proteome</keyword>
<accession>A0ABU9LLY3</accession>
<organism evidence="2 3">
    <name type="scientific">Kurthia gibsonii</name>
    <dbReference type="NCBI Taxonomy" id="33946"/>
    <lineage>
        <taxon>Bacteria</taxon>
        <taxon>Bacillati</taxon>
        <taxon>Bacillota</taxon>
        <taxon>Bacilli</taxon>
        <taxon>Bacillales</taxon>
        <taxon>Caryophanaceae</taxon>
        <taxon>Kurthia</taxon>
    </lineage>
</organism>
<feature type="domain" description="Peptidase C39-like" evidence="1">
    <location>
        <begin position="10"/>
        <end position="144"/>
    </location>
</feature>
<dbReference type="Proteomes" id="UP001398420">
    <property type="component" value="Unassembled WGS sequence"/>
</dbReference>
<dbReference type="EMBL" id="JBCEWA010000003">
    <property type="protein sequence ID" value="MEL5987862.1"/>
    <property type="molecule type" value="Genomic_DNA"/>
</dbReference>
<comment type="caution">
    <text evidence="2">The sequence shown here is derived from an EMBL/GenBank/DDBJ whole genome shotgun (WGS) entry which is preliminary data.</text>
</comment>
<gene>
    <name evidence="2" type="ORF">AAF454_05485</name>
</gene>
<dbReference type="InterPro" id="IPR039564">
    <property type="entry name" value="Peptidase_C39-like"/>
</dbReference>
<proteinExistence type="predicted"/>
<evidence type="ECO:0000313" key="3">
    <source>
        <dbReference type="Proteomes" id="UP001398420"/>
    </source>
</evidence>